<feature type="coiled-coil region" evidence="12">
    <location>
        <begin position="678"/>
        <end position="708"/>
    </location>
</feature>
<sequence length="1347" mass="153375">MYVKSMVIDGFKSYGQRTEINGFDPMFNAITGLNGSGKSNILDAICFLLGITNLSHVRATNLQELVYKSGQAGVTKATVTVTFDNKDKKQSPIGYEHYDEVTVTRQVVIGGKNKYLINGSNVQNNRVQDFFRSVQLNVNNPHFLIMQGRITKVLNMKPPEILAMIEEAAGTRMYEAKKQQAVKTIEKKEEKIKEINDILSEEVTPTLNKLREERTQYLQFQKSERELEHLNRQHVAYRFLSLEQANVQVREEYNELQKEKENHYAAGEKLKGEIQTLEKEIRTLQQQRDQVGGQELILLEEKLLVQEKAESKAQSAVKVLKENIKIEEKRKKELKKSLADDTAALRGKEGEENKLGETFEKLRQNEQQDTEALAAAQKRFQEISSGLLASENGAAATLPEELMATEKNVAQAESQLKHCEMTAQHLKKELKVKMNEMKKSEADYKNDAQSSKHLENEVKKLEAELGKIQYDETQVENLEQLQRSLKPQLQSLREKIESFEARYPQLNFRYTAPEKQFDGSAVKGVVCNLFDVPDVFYATALEVIAGGRLYNVIVDNDTTSKKLLQKGQLQTRVTFIPLNKIQGRAIDDRTTEIAKRIVGKENCHTALSLIGFDQELTPAMQYIFGSSFVCNSIEDARRVTFHEKIMRKAVTYDGDIVDPGGLLTGGSKSTGPSLLTKLNELKQYRSEFEEKHRQLKNAEQEFHIMEQASGQYRTLKQRYDVKRHEFELLHQRLQQTLHHRLTQEVENMKVELEAVEQKAVECAAIIKQGKTKIKELENQVKNASTIRETQLKAAQAELERCKKAAAVSQSKWKEHANEADSLKLELEELRKSIETTDMQLKETETTLTKYHEEMKILNETLAVEQGNVQEVRQQIGEFKERMAAQNQEISKRIASKEQRETQVNEGELLMKKLEHRLSKAKDDARDSEKRVEAMMEKHPWISEDRHHFGVAGSNYDFNVINGAELGQRVNKLEESMKKLGRHVNVRSMTMLTQAEAQYNDLMRKKRIVEEDKAKIENAILKLDEKKKETLQVAWEQVTKDFGSIFSTLLPGTKAKLQPPDGQTVLDGLEVKVAFGGVWKESLAELSGGQRSLVALSLILAMLLFKPAPIYILDEVDAALDLSHTQNIGVMLKQHFKQSQFIVVSLKDGMFNNANVLFRTKFVEGMSTVSRLAQQPSASSHSRPGEEDESRPKKRNVPSEEETGNPIDDVAETEKFEFGKGYDLTYFKDIREKYRGKRKARRRTAQGLVEIPSYPTRPALWLDFKKSKGTCSSRRTSIHSIQSKTAFENGMDHFTLSASQNVQEWSTDVSGYGNLAGEFMKTSECHAAVVAWTALVKKYQLKRETDSG</sequence>
<dbReference type="PANTHER" id="PTHR43977">
    <property type="entry name" value="STRUCTURAL MAINTENANCE OF CHROMOSOMES PROTEIN 3"/>
    <property type="match status" value="1"/>
</dbReference>
<dbReference type="InterPro" id="IPR027120">
    <property type="entry name" value="Smc2_ABC"/>
</dbReference>
<keyword evidence="5" id="KW-0498">Mitosis</keyword>
<evidence type="ECO:0000256" key="1">
    <source>
        <dbReference type="ARBA" id="ARBA00004123"/>
    </source>
</evidence>
<protein>
    <recommendedName>
        <fullName evidence="11">Structural maintenance of chromosomes protein</fullName>
    </recommendedName>
</protein>
<keyword evidence="9 11" id="KW-0539">Nucleus</keyword>
<evidence type="ECO:0000259" key="14">
    <source>
        <dbReference type="SMART" id="SM00968"/>
    </source>
</evidence>
<keyword evidence="4" id="KW-0547">Nucleotide-binding</keyword>
<dbReference type="PIRSF" id="PIRSF005719">
    <property type="entry name" value="SMC"/>
    <property type="match status" value="1"/>
</dbReference>
<dbReference type="SMART" id="SM00968">
    <property type="entry name" value="SMC_hinge"/>
    <property type="match status" value="1"/>
</dbReference>
<dbReference type="Gene3D" id="3.30.70.1620">
    <property type="match status" value="1"/>
</dbReference>
<feature type="coiled-coil region" evidence="12">
    <location>
        <begin position="738"/>
        <end position="937"/>
    </location>
</feature>
<comment type="subcellular location">
    <subcellularLocation>
        <location evidence="1 11">Nucleus</location>
    </subcellularLocation>
</comment>
<evidence type="ECO:0000313" key="15">
    <source>
        <dbReference type="EMBL" id="KAK4016990.1"/>
    </source>
</evidence>
<keyword evidence="7 12" id="KW-0175">Coiled coil</keyword>
<accession>A0ABQ9ZWG4</accession>
<reference evidence="15 16" key="1">
    <citation type="journal article" date="2023" name="Nucleic Acids Res.">
        <title>The hologenome of Daphnia magna reveals possible DNA methylation and microbiome-mediated evolution of the host genome.</title>
        <authorList>
            <person name="Chaturvedi A."/>
            <person name="Li X."/>
            <person name="Dhandapani V."/>
            <person name="Marshall H."/>
            <person name="Kissane S."/>
            <person name="Cuenca-Cambronero M."/>
            <person name="Asole G."/>
            <person name="Calvet F."/>
            <person name="Ruiz-Romero M."/>
            <person name="Marangio P."/>
            <person name="Guigo R."/>
            <person name="Rago D."/>
            <person name="Mirbahai L."/>
            <person name="Eastwood N."/>
            <person name="Colbourne J.K."/>
            <person name="Zhou J."/>
            <person name="Mallon E."/>
            <person name="Orsini L."/>
        </authorList>
    </citation>
    <scope>NUCLEOTIDE SEQUENCE [LARGE SCALE GENOMIC DNA]</scope>
    <source>
        <strain evidence="15">LRV0_1</strain>
    </source>
</reference>
<organism evidence="15 16">
    <name type="scientific">Daphnia magna</name>
    <dbReference type="NCBI Taxonomy" id="35525"/>
    <lineage>
        <taxon>Eukaryota</taxon>
        <taxon>Metazoa</taxon>
        <taxon>Ecdysozoa</taxon>
        <taxon>Arthropoda</taxon>
        <taxon>Crustacea</taxon>
        <taxon>Branchiopoda</taxon>
        <taxon>Diplostraca</taxon>
        <taxon>Cladocera</taxon>
        <taxon>Anomopoda</taxon>
        <taxon>Daphniidae</taxon>
        <taxon>Daphnia</taxon>
    </lineage>
</organism>
<gene>
    <name evidence="15" type="ORF">OUZ56_031949</name>
</gene>
<feature type="region of interest" description="Disordered" evidence="13">
    <location>
        <begin position="1170"/>
        <end position="1208"/>
    </location>
</feature>
<evidence type="ECO:0000256" key="7">
    <source>
        <dbReference type="ARBA" id="ARBA00023054"/>
    </source>
</evidence>
<evidence type="ECO:0000256" key="3">
    <source>
        <dbReference type="ARBA" id="ARBA00022618"/>
    </source>
</evidence>
<keyword evidence="3" id="KW-0132">Cell division</keyword>
<dbReference type="InterPro" id="IPR027417">
    <property type="entry name" value="P-loop_NTPase"/>
</dbReference>
<evidence type="ECO:0000256" key="10">
    <source>
        <dbReference type="ARBA" id="ARBA00023306"/>
    </source>
</evidence>
<dbReference type="Gene3D" id="3.40.50.300">
    <property type="entry name" value="P-loop containing nucleotide triphosphate hydrolases"/>
    <property type="match status" value="2"/>
</dbReference>
<dbReference type="Gene3D" id="1.20.1060.20">
    <property type="match status" value="1"/>
</dbReference>
<evidence type="ECO:0000256" key="11">
    <source>
        <dbReference type="PIRNR" id="PIRNR005719"/>
    </source>
</evidence>
<dbReference type="EMBL" id="JAOYFB010000005">
    <property type="protein sequence ID" value="KAK4016990.1"/>
    <property type="molecule type" value="Genomic_DNA"/>
</dbReference>
<feature type="coiled-coil region" evidence="12">
    <location>
        <begin position="171"/>
        <end position="198"/>
    </location>
</feature>
<feature type="coiled-coil region" evidence="12">
    <location>
        <begin position="239"/>
        <end position="509"/>
    </location>
</feature>
<keyword evidence="8" id="KW-0226">DNA condensation</keyword>
<comment type="similarity">
    <text evidence="2">Belongs to the SMC family. SMC2 subfamily.</text>
</comment>
<dbReference type="InterPro" id="IPR003395">
    <property type="entry name" value="RecF/RecN/SMC_N"/>
</dbReference>
<evidence type="ECO:0000256" key="8">
    <source>
        <dbReference type="ARBA" id="ARBA00023067"/>
    </source>
</evidence>
<feature type="compositionally biased region" description="Polar residues" evidence="13">
    <location>
        <begin position="1170"/>
        <end position="1181"/>
    </location>
</feature>
<evidence type="ECO:0000256" key="13">
    <source>
        <dbReference type="SAM" id="MobiDB-lite"/>
    </source>
</evidence>
<evidence type="ECO:0000256" key="6">
    <source>
        <dbReference type="ARBA" id="ARBA00022840"/>
    </source>
</evidence>
<dbReference type="SUPFAM" id="SSF52540">
    <property type="entry name" value="P-loop containing nucleoside triphosphate hydrolases"/>
    <property type="match status" value="1"/>
</dbReference>
<name>A0ABQ9ZWG4_9CRUS</name>
<proteinExistence type="inferred from homology"/>
<dbReference type="CDD" id="cd03273">
    <property type="entry name" value="ABC_SMC2_euk"/>
    <property type="match status" value="1"/>
</dbReference>
<dbReference type="Pfam" id="PF02463">
    <property type="entry name" value="SMC_N"/>
    <property type="match status" value="1"/>
</dbReference>
<evidence type="ECO:0000256" key="12">
    <source>
        <dbReference type="SAM" id="Coils"/>
    </source>
</evidence>
<dbReference type="Pfam" id="PF06470">
    <property type="entry name" value="SMC_hinge"/>
    <property type="match status" value="1"/>
</dbReference>
<dbReference type="Proteomes" id="UP001234178">
    <property type="component" value="Unassembled WGS sequence"/>
</dbReference>
<evidence type="ECO:0000256" key="4">
    <source>
        <dbReference type="ARBA" id="ARBA00022741"/>
    </source>
</evidence>
<feature type="coiled-coil region" evidence="12">
    <location>
        <begin position="991"/>
        <end position="1028"/>
    </location>
</feature>
<evidence type="ECO:0000256" key="9">
    <source>
        <dbReference type="ARBA" id="ARBA00023242"/>
    </source>
</evidence>
<feature type="domain" description="SMC hinge" evidence="14">
    <location>
        <begin position="520"/>
        <end position="640"/>
    </location>
</feature>
<evidence type="ECO:0000256" key="5">
    <source>
        <dbReference type="ARBA" id="ARBA00022776"/>
    </source>
</evidence>
<evidence type="ECO:0000256" key="2">
    <source>
        <dbReference type="ARBA" id="ARBA00005231"/>
    </source>
</evidence>
<keyword evidence="10" id="KW-0131">Cell cycle</keyword>
<dbReference type="InterPro" id="IPR036277">
    <property type="entry name" value="SMC_hinge_sf"/>
</dbReference>
<keyword evidence="16" id="KW-1185">Reference proteome</keyword>
<keyword evidence="6" id="KW-0067">ATP-binding</keyword>
<evidence type="ECO:0000313" key="16">
    <source>
        <dbReference type="Proteomes" id="UP001234178"/>
    </source>
</evidence>
<comment type="caution">
    <text evidence="15">The sequence shown here is derived from an EMBL/GenBank/DDBJ whole genome shotgun (WGS) entry which is preliminary data.</text>
</comment>
<dbReference type="InterPro" id="IPR010935">
    <property type="entry name" value="SMC_hinge"/>
</dbReference>
<dbReference type="SUPFAM" id="SSF75553">
    <property type="entry name" value="Smc hinge domain"/>
    <property type="match status" value="1"/>
</dbReference>
<dbReference type="InterPro" id="IPR024704">
    <property type="entry name" value="SMC"/>
</dbReference>